<feature type="region of interest" description="Disordered" evidence="11">
    <location>
        <begin position="176"/>
        <end position="196"/>
    </location>
</feature>
<dbReference type="PANTHER" id="PTHR10642:SF26">
    <property type="entry name" value="RIBONUCLEASE H1"/>
    <property type="match status" value="1"/>
</dbReference>
<comment type="caution">
    <text evidence="13">The sequence shown here is derived from an EMBL/GenBank/DDBJ whole genome shotgun (WGS) entry which is preliminary data.</text>
</comment>
<dbReference type="NCBIfam" id="NF001236">
    <property type="entry name" value="PRK00203.1"/>
    <property type="match status" value="1"/>
</dbReference>
<evidence type="ECO:0000256" key="8">
    <source>
        <dbReference type="ARBA" id="ARBA00022759"/>
    </source>
</evidence>
<keyword evidence="8" id="KW-0255">Endonuclease</keyword>
<evidence type="ECO:0000256" key="3">
    <source>
        <dbReference type="ARBA" id="ARBA00005300"/>
    </source>
</evidence>
<dbReference type="GO" id="GO:0003676">
    <property type="term" value="F:nucleic acid binding"/>
    <property type="evidence" value="ECO:0007669"/>
    <property type="project" value="InterPro"/>
</dbReference>
<dbReference type="PROSITE" id="PS50879">
    <property type="entry name" value="RNASE_H_1"/>
    <property type="match status" value="1"/>
</dbReference>
<dbReference type="InterPro" id="IPR012337">
    <property type="entry name" value="RNaseH-like_sf"/>
</dbReference>
<sequence>MESKNNKILIFSDGACSGNPGPGGWGTIVLLADGTVHELGGGNPSTTNNRMEMAAAFRALSLLKLDERHDITIYTDSVYLINGITKWVKGWRYRGWKNSTGGDVANRDLWEELSRVVSSLEPSRIAWKWVRGHDGNPGNERCDQIAVAFSKGKREQLYVGPVDGYFVDLTDLPEEQPLPEPKNSGTNSGVAKGGQKKSSAGAYYISYLNGVVTRHATWPECQKVVHGKPAKFKKV</sequence>
<gene>
    <name evidence="13" type="ORF">S06H3_41296</name>
</gene>
<reference evidence="13" key="1">
    <citation type="journal article" date="2014" name="Front. Microbiol.">
        <title>High frequency of phylogenetically diverse reductive dehalogenase-homologous genes in deep subseafloor sedimentary metagenomes.</title>
        <authorList>
            <person name="Kawai M."/>
            <person name="Futagami T."/>
            <person name="Toyoda A."/>
            <person name="Takaki Y."/>
            <person name="Nishi S."/>
            <person name="Hori S."/>
            <person name="Arai W."/>
            <person name="Tsubouchi T."/>
            <person name="Morono Y."/>
            <person name="Uchiyama I."/>
            <person name="Ito T."/>
            <person name="Fujiyama A."/>
            <person name="Inagaki F."/>
            <person name="Takami H."/>
        </authorList>
    </citation>
    <scope>NUCLEOTIDE SEQUENCE</scope>
    <source>
        <strain evidence="13">Expedition CK06-06</strain>
    </source>
</reference>
<dbReference type="Gene3D" id="3.30.420.10">
    <property type="entry name" value="Ribonuclease H-like superfamily/Ribonuclease H"/>
    <property type="match status" value="1"/>
</dbReference>
<evidence type="ECO:0000256" key="7">
    <source>
        <dbReference type="ARBA" id="ARBA00022723"/>
    </source>
</evidence>
<keyword evidence="9" id="KW-0378">Hydrolase</keyword>
<evidence type="ECO:0000256" key="10">
    <source>
        <dbReference type="ARBA" id="ARBA00022842"/>
    </source>
</evidence>
<evidence type="ECO:0000256" key="11">
    <source>
        <dbReference type="SAM" id="MobiDB-lite"/>
    </source>
</evidence>
<evidence type="ECO:0000256" key="9">
    <source>
        <dbReference type="ARBA" id="ARBA00022801"/>
    </source>
</evidence>
<keyword evidence="6" id="KW-0540">Nuclease</keyword>
<dbReference type="GO" id="GO:0046872">
    <property type="term" value="F:metal ion binding"/>
    <property type="evidence" value="ECO:0007669"/>
    <property type="project" value="UniProtKB-KW"/>
</dbReference>
<organism evidence="13">
    <name type="scientific">marine sediment metagenome</name>
    <dbReference type="NCBI Taxonomy" id="412755"/>
    <lineage>
        <taxon>unclassified sequences</taxon>
        <taxon>metagenomes</taxon>
        <taxon>ecological metagenomes</taxon>
    </lineage>
</organism>
<dbReference type="EC" id="3.1.26.4" evidence="5"/>
<evidence type="ECO:0000256" key="2">
    <source>
        <dbReference type="ARBA" id="ARBA00001946"/>
    </source>
</evidence>
<comment type="similarity">
    <text evidence="3">Belongs to the RNase H family.</text>
</comment>
<evidence type="ECO:0000256" key="5">
    <source>
        <dbReference type="ARBA" id="ARBA00012180"/>
    </source>
</evidence>
<dbReference type="EMBL" id="BARV01025429">
    <property type="protein sequence ID" value="GAI44282.1"/>
    <property type="molecule type" value="Genomic_DNA"/>
</dbReference>
<keyword evidence="10" id="KW-0460">Magnesium</keyword>
<evidence type="ECO:0000256" key="6">
    <source>
        <dbReference type="ARBA" id="ARBA00022722"/>
    </source>
</evidence>
<keyword evidence="7" id="KW-0479">Metal-binding</keyword>
<comment type="cofactor">
    <cofactor evidence="2">
        <name>Mg(2+)</name>
        <dbReference type="ChEBI" id="CHEBI:18420"/>
    </cofactor>
</comment>
<dbReference type="GO" id="GO:0043137">
    <property type="term" value="P:DNA replication, removal of RNA primer"/>
    <property type="evidence" value="ECO:0007669"/>
    <property type="project" value="TreeGrafter"/>
</dbReference>
<dbReference type="CDD" id="cd09278">
    <property type="entry name" value="RNase_HI_prokaryote_like"/>
    <property type="match status" value="1"/>
</dbReference>
<evidence type="ECO:0000256" key="4">
    <source>
        <dbReference type="ARBA" id="ARBA00011245"/>
    </source>
</evidence>
<dbReference type="InterPro" id="IPR036397">
    <property type="entry name" value="RNaseH_sf"/>
</dbReference>
<name>X1NJS0_9ZZZZ</name>
<dbReference type="InterPro" id="IPR050092">
    <property type="entry name" value="RNase_H"/>
</dbReference>
<dbReference type="InterPro" id="IPR002156">
    <property type="entry name" value="RNaseH_domain"/>
</dbReference>
<evidence type="ECO:0000256" key="1">
    <source>
        <dbReference type="ARBA" id="ARBA00000077"/>
    </source>
</evidence>
<protein>
    <recommendedName>
        <fullName evidence="5">ribonuclease H</fullName>
        <ecNumber evidence="5">3.1.26.4</ecNumber>
    </recommendedName>
</protein>
<accession>X1NJS0</accession>
<feature type="non-terminal residue" evidence="13">
    <location>
        <position position="235"/>
    </location>
</feature>
<evidence type="ECO:0000259" key="12">
    <source>
        <dbReference type="PROSITE" id="PS50879"/>
    </source>
</evidence>
<dbReference type="InterPro" id="IPR022892">
    <property type="entry name" value="RNaseHI"/>
</dbReference>
<proteinExistence type="inferred from homology"/>
<feature type="domain" description="RNase H type-1" evidence="12">
    <location>
        <begin position="4"/>
        <end position="151"/>
    </location>
</feature>
<dbReference type="SUPFAM" id="SSF53098">
    <property type="entry name" value="Ribonuclease H-like"/>
    <property type="match status" value="1"/>
</dbReference>
<comment type="subunit">
    <text evidence="4">Monomer.</text>
</comment>
<comment type="catalytic activity">
    <reaction evidence="1">
        <text>Endonucleolytic cleavage to 5'-phosphomonoester.</text>
        <dbReference type="EC" id="3.1.26.4"/>
    </reaction>
</comment>
<dbReference type="HAMAP" id="MF_00042">
    <property type="entry name" value="RNase_H"/>
    <property type="match status" value="1"/>
</dbReference>
<dbReference type="PANTHER" id="PTHR10642">
    <property type="entry name" value="RIBONUCLEASE H1"/>
    <property type="match status" value="1"/>
</dbReference>
<dbReference type="Pfam" id="PF00075">
    <property type="entry name" value="RNase_H"/>
    <property type="match status" value="1"/>
</dbReference>
<dbReference type="AlphaFoldDB" id="X1NJS0"/>
<evidence type="ECO:0000313" key="13">
    <source>
        <dbReference type="EMBL" id="GAI44282.1"/>
    </source>
</evidence>
<dbReference type="GO" id="GO:0004523">
    <property type="term" value="F:RNA-DNA hybrid ribonuclease activity"/>
    <property type="evidence" value="ECO:0007669"/>
    <property type="project" value="UniProtKB-EC"/>
</dbReference>